<dbReference type="Proteomes" id="UP000183015">
    <property type="component" value="Unassembled WGS sequence"/>
</dbReference>
<sequence>MTEPVATADLIVPPLFNGPPGSANGGYFAGALAGRLPGAPASAVVSLRKPPPLDTPMTVTVTDAGGVVLHHDDLLIGEAAPAALAGLGTPEPVPFEAAKAAEQDYRGLARHPFPGCFACGTGRGEAPGLHLSAGAVAGGAGLHACTWTPEASLAGPDGVTVRREFVWAALDCPGAWTIDLETRDVVLGRITATVHGTPSVGEPCVVTARLIAQDGRKYSTVTALYGSTGHLIGEAEALWIELPPRS</sequence>
<dbReference type="AlphaFoldDB" id="A0A1H7V9R1"/>
<evidence type="ECO:0000313" key="2">
    <source>
        <dbReference type="Proteomes" id="UP000183015"/>
    </source>
</evidence>
<dbReference type="RefSeq" id="WP_042443110.1">
    <property type="nucleotide sequence ID" value="NZ_BBPN01000004.1"/>
</dbReference>
<dbReference type="OrthoDB" id="5495835at2"/>
<evidence type="ECO:0008006" key="3">
    <source>
        <dbReference type="Google" id="ProtNLM"/>
    </source>
</evidence>
<dbReference type="Gene3D" id="3.10.129.10">
    <property type="entry name" value="Hotdog Thioesterase"/>
    <property type="match status" value="1"/>
</dbReference>
<dbReference type="eggNOG" id="COG0824">
    <property type="taxonomic scope" value="Bacteria"/>
</dbReference>
<evidence type="ECO:0000313" key="1">
    <source>
        <dbReference type="EMBL" id="SEM05719.1"/>
    </source>
</evidence>
<accession>A0A1H7V9R1</accession>
<dbReference type="STRING" id="235985.SAMN05414137_117171"/>
<protein>
    <recommendedName>
        <fullName evidence="3">Thioesterase-like superfamily protein</fullName>
    </recommendedName>
</protein>
<dbReference type="InterPro" id="IPR029069">
    <property type="entry name" value="HotDog_dom_sf"/>
</dbReference>
<name>A0A1H7V9R1_STRJI</name>
<dbReference type="EMBL" id="FOAZ01000017">
    <property type="protein sequence ID" value="SEM05719.1"/>
    <property type="molecule type" value="Genomic_DNA"/>
</dbReference>
<organism evidence="1 2">
    <name type="scientific">Streptacidiphilus jiangxiensis</name>
    <dbReference type="NCBI Taxonomy" id="235985"/>
    <lineage>
        <taxon>Bacteria</taxon>
        <taxon>Bacillati</taxon>
        <taxon>Actinomycetota</taxon>
        <taxon>Actinomycetes</taxon>
        <taxon>Kitasatosporales</taxon>
        <taxon>Streptomycetaceae</taxon>
        <taxon>Streptacidiphilus</taxon>
    </lineage>
</organism>
<keyword evidence="2" id="KW-1185">Reference proteome</keyword>
<proteinExistence type="predicted"/>
<reference evidence="2" key="1">
    <citation type="submission" date="2016-10" db="EMBL/GenBank/DDBJ databases">
        <authorList>
            <person name="Varghese N."/>
        </authorList>
    </citation>
    <scope>NUCLEOTIDE SEQUENCE [LARGE SCALE GENOMIC DNA]</scope>
    <source>
        <strain evidence="2">DSM 45096 / BCRC 16803 / CGMCC 4.1857 / CIP 109030 / JCM 12277 / KCTC 19219 / NBRC 100920 / 33214</strain>
    </source>
</reference>
<dbReference type="SUPFAM" id="SSF54637">
    <property type="entry name" value="Thioesterase/thiol ester dehydrase-isomerase"/>
    <property type="match status" value="1"/>
</dbReference>
<gene>
    <name evidence="1" type="ORF">SAMN05414137_117171</name>
</gene>